<accession>A0A368R5S5</accession>
<protein>
    <submittedName>
        <fullName evidence="1">Uncharacterized protein</fullName>
    </submittedName>
</protein>
<dbReference type="AlphaFoldDB" id="A0A368R5S5"/>
<gene>
    <name evidence="1" type="ORF">SETIT_5G171500v2</name>
</gene>
<reference evidence="1" key="2">
    <citation type="submission" date="2015-07" db="EMBL/GenBank/DDBJ databases">
        <authorList>
            <person name="Noorani M."/>
        </authorList>
    </citation>
    <scope>NUCLEOTIDE SEQUENCE</scope>
    <source>
        <strain evidence="1">Yugu1</strain>
    </source>
</reference>
<sequence length="149" mass="16654">MGHDLHPYGHFSCHRRLGAAPVLRIDVAPPLAFPLASPPHRLTSTPAAPALGFRWHNRRRTGRRNSPPALGSPRQTMPPVSLYNELCLYWSVRCCIQLAIGRTHRVKNRAATVWYLTTSCCRFRHCSSSVSPPARPPFSPIFHSLLVTA</sequence>
<dbReference type="EMBL" id="CM003532">
    <property type="protein sequence ID" value="RCV25492.1"/>
    <property type="molecule type" value="Genomic_DNA"/>
</dbReference>
<organism evidence="1">
    <name type="scientific">Setaria italica</name>
    <name type="common">Foxtail millet</name>
    <name type="synonym">Panicum italicum</name>
    <dbReference type="NCBI Taxonomy" id="4555"/>
    <lineage>
        <taxon>Eukaryota</taxon>
        <taxon>Viridiplantae</taxon>
        <taxon>Streptophyta</taxon>
        <taxon>Embryophyta</taxon>
        <taxon>Tracheophyta</taxon>
        <taxon>Spermatophyta</taxon>
        <taxon>Magnoliopsida</taxon>
        <taxon>Liliopsida</taxon>
        <taxon>Poales</taxon>
        <taxon>Poaceae</taxon>
        <taxon>PACMAD clade</taxon>
        <taxon>Panicoideae</taxon>
        <taxon>Panicodae</taxon>
        <taxon>Paniceae</taxon>
        <taxon>Cenchrinae</taxon>
        <taxon>Setaria</taxon>
    </lineage>
</organism>
<name>A0A368R5S5_SETIT</name>
<proteinExistence type="predicted"/>
<reference evidence="1" key="1">
    <citation type="journal article" date="2012" name="Nat. Biotechnol.">
        <title>Reference genome sequence of the model plant Setaria.</title>
        <authorList>
            <person name="Bennetzen J.L."/>
            <person name="Schmutz J."/>
            <person name="Wang H."/>
            <person name="Percifield R."/>
            <person name="Hawkins J."/>
            <person name="Pontaroli A.C."/>
            <person name="Estep M."/>
            <person name="Feng L."/>
            <person name="Vaughn J.N."/>
            <person name="Grimwood J."/>
            <person name="Jenkins J."/>
            <person name="Barry K."/>
            <person name="Lindquist E."/>
            <person name="Hellsten U."/>
            <person name="Deshpande S."/>
            <person name="Wang X."/>
            <person name="Wu X."/>
            <person name="Mitros T."/>
            <person name="Triplett J."/>
            <person name="Yang X."/>
            <person name="Ye C.Y."/>
            <person name="Mauro-Herrera M."/>
            <person name="Wang L."/>
            <person name="Li P."/>
            <person name="Sharma M."/>
            <person name="Sharma R."/>
            <person name="Ronald P.C."/>
            <person name="Panaud O."/>
            <person name="Kellogg E.A."/>
            <person name="Brutnell T.P."/>
            <person name="Doust A.N."/>
            <person name="Tuskan G.A."/>
            <person name="Rokhsar D."/>
            <person name="Devos K.M."/>
        </authorList>
    </citation>
    <scope>NUCLEOTIDE SEQUENCE [LARGE SCALE GENOMIC DNA]</scope>
    <source>
        <strain evidence="1">Yugu1</strain>
    </source>
</reference>
<evidence type="ECO:0000313" key="1">
    <source>
        <dbReference type="EMBL" id="RCV25492.1"/>
    </source>
</evidence>